<dbReference type="InterPro" id="IPR029270">
    <property type="entry name" value="LIX1"/>
</dbReference>
<comment type="caution">
    <text evidence="1">The sequence shown here is derived from an EMBL/GenBank/DDBJ whole genome shotgun (WGS) entry which is preliminary data.</text>
</comment>
<organism evidence="1 2">
    <name type="scientific">Hypsibius exemplaris</name>
    <name type="common">Freshwater tardigrade</name>
    <dbReference type="NCBI Taxonomy" id="2072580"/>
    <lineage>
        <taxon>Eukaryota</taxon>
        <taxon>Metazoa</taxon>
        <taxon>Ecdysozoa</taxon>
        <taxon>Tardigrada</taxon>
        <taxon>Eutardigrada</taxon>
        <taxon>Parachela</taxon>
        <taxon>Hypsibioidea</taxon>
        <taxon>Hypsibiidae</taxon>
        <taxon>Hypsibius</taxon>
    </lineage>
</organism>
<sequence length="331" mass="37400">MDLSTFNSLAEALEQHLSATVRTTIQTYNQKMEDFGGESVSNAQKLEDFIGLKKATAPMTDHESGASESGLDRSMGKELVEYDWISITDREGREIDYACYLLLPGGSCYGPRSPPSGLSGRYSTFAERAMQSQMRESAAEVALMNCIFNECPSRRITLEFVKQATDYAESVSVTPAHSYRGISLRADQDGCDGYRCVLQYCLDKTMMEYQELSNVLSLLSWSGFLAGMHRRGCARQDVLDYAASVTIDDAFRSELSMCVEDKEAEYGGFIEDELRQSEVELLEWRQAGKELRYPYEKRRICLFALEQYKYSYGGSESMYTVDDDDDHPEQC</sequence>
<name>A0A1W0WQN1_HYPEX</name>
<evidence type="ECO:0000313" key="1">
    <source>
        <dbReference type="EMBL" id="OQV17489.1"/>
    </source>
</evidence>
<protein>
    <submittedName>
        <fullName evidence="1">LIX1-like protein</fullName>
    </submittedName>
</protein>
<keyword evidence="2" id="KW-1185">Reference proteome</keyword>
<evidence type="ECO:0000313" key="2">
    <source>
        <dbReference type="Proteomes" id="UP000192578"/>
    </source>
</evidence>
<gene>
    <name evidence="1" type="ORF">BV898_08422</name>
</gene>
<dbReference type="AlphaFoldDB" id="A0A1W0WQN1"/>
<reference evidence="2" key="1">
    <citation type="submission" date="2017-01" db="EMBL/GenBank/DDBJ databases">
        <title>Comparative genomics of anhydrobiosis in the tardigrade Hypsibius dujardini.</title>
        <authorList>
            <person name="Yoshida Y."/>
            <person name="Koutsovoulos G."/>
            <person name="Laetsch D."/>
            <person name="Stevens L."/>
            <person name="Kumar S."/>
            <person name="Horikawa D."/>
            <person name="Ishino K."/>
            <person name="Komine S."/>
            <person name="Tomita M."/>
            <person name="Blaxter M."/>
            <person name="Arakawa K."/>
        </authorList>
    </citation>
    <scope>NUCLEOTIDE SEQUENCE [LARGE SCALE GENOMIC DNA]</scope>
    <source>
        <strain evidence="2">Z151</strain>
    </source>
</reference>
<accession>A0A1W0WQN1</accession>
<dbReference type="EMBL" id="MTYJ01000060">
    <property type="protein sequence ID" value="OQV17489.1"/>
    <property type="molecule type" value="Genomic_DNA"/>
</dbReference>
<dbReference type="OrthoDB" id="6250996at2759"/>
<dbReference type="Pfam" id="PF14954">
    <property type="entry name" value="LIX1"/>
    <property type="match status" value="1"/>
</dbReference>
<proteinExistence type="predicted"/>
<dbReference type="Proteomes" id="UP000192578">
    <property type="component" value="Unassembled WGS sequence"/>
</dbReference>